<keyword evidence="2" id="KW-0210">Decarboxylase</keyword>
<dbReference type="Gene3D" id="3.40.50.970">
    <property type="match status" value="1"/>
</dbReference>
<dbReference type="InterPro" id="IPR000399">
    <property type="entry name" value="TPP-bd_CS"/>
</dbReference>
<protein>
    <submittedName>
        <fullName evidence="6">Thiamine pyrophosphate-dependent enzyme</fullName>
    </submittedName>
</protein>
<dbReference type="InterPro" id="IPR051818">
    <property type="entry name" value="TPP_dependent_decarboxylase"/>
</dbReference>
<evidence type="ECO:0000256" key="2">
    <source>
        <dbReference type="ARBA" id="ARBA00022793"/>
    </source>
</evidence>
<dbReference type="PROSITE" id="PS00187">
    <property type="entry name" value="TPP_ENZYMES"/>
    <property type="match status" value="1"/>
</dbReference>
<gene>
    <name evidence="6" type="ORF">QEZ52_16450</name>
</gene>
<sequence length="190" mass="20415">MTLRRDDALRALIPHVKDDDIVVAVYQSCFDWLAINPRDLNYVAVGAMGQASSHGLGLALANPTRRVFVLDGDGSLLMNLGTLVTIANAGVKNLYHFLAANRVYEVNGAHPLPGADRVDFEGLARAAGYAGARSFDDLGALEDGLPEVLGADGPQMSVLEIVPGDPYPRDYNYIHSAAARHSFREALNRG</sequence>
<evidence type="ECO:0000313" key="7">
    <source>
        <dbReference type="Proteomes" id="UP001623232"/>
    </source>
</evidence>
<dbReference type="InterPro" id="IPR029061">
    <property type="entry name" value="THDP-binding"/>
</dbReference>
<dbReference type="PANTHER" id="PTHR42818:SF1">
    <property type="entry name" value="SULFOPYRUVATE DECARBOXYLASE"/>
    <property type="match status" value="1"/>
</dbReference>
<dbReference type="PANTHER" id="PTHR42818">
    <property type="entry name" value="SULFOPYRUVATE DECARBOXYLASE SUBUNIT ALPHA"/>
    <property type="match status" value="1"/>
</dbReference>
<keyword evidence="4" id="KW-0456">Lyase</keyword>
<dbReference type="RefSeq" id="WP_406645550.1">
    <property type="nucleotide sequence ID" value="NZ_CP123584.1"/>
</dbReference>
<dbReference type="InterPro" id="IPR011766">
    <property type="entry name" value="TPP_enzyme_TPP-bd"/>
</dbReference>
<keyword evidence="3" id="KW-0786">Thiamine pyrophosphate</keyword>
<reference evidence="6 7" key="1">
    <citation type="submission" date="2023-04" db="EMBL/GenBank/DDBJ databases">
        <title>Complete genome sequence of Alisedimentitalea scapharcae.</title>
        <authorList>
            <person name="Rong J.-C."/>
            <person name="Yi M.-L."/>
            <person name="Zhao Q."/>
        </authorList>
    </citation>
    <scope>NUCLEOTIDE SEQUENCE [LARGE SCALE GENOMIC DNA]</scope>
    <source>
        <strain evidence="6 7">KCTC 42119</strain>
    </source>
</reference>
<accession>A0ABZ2XQ14</accession>
<keyword evidence="7" id="KW-1185">Reference proteome</keyword>
<evidence type="ECO:0000259" key="5">
    <source>
        <dbReference type="Pfam" id="PF02775"/>
    </source>
</evidence>
<dbReference type="SUPFAM" id="SSF52518">
    <property type="entry name" value="Thiamin diphosphate-binding fold (THDP-binding)"/>
    <property type="match status" value="1"/>
</dbReference>
<evidence type="ECO:0000313" key="6">
    <source>
        <dbReference type="EMBL" id="WZK88181.1"/>
    </source>
</evidence>
<name>A0ABZ2XQ14_9RHOB</name>
<dbReference type="Pfam" id="PF02775">
    <property type="entry name" value="TPP_enzyme_C"/>
    <property type="match status" value="1"/>
</dbReference>
<dbReference type="EMBL" id="CP123584">
    <property type="protein sequence ID" value="WZK88181.1"/>
    <property type="molecule type" value="Genomic_DNA"/>
</dbReference>
<keyword evidence="1" id="KW-0808">Transferase</keyword>
<evidence type="ECO:0000256" key="3">
    <source>
        <dbReference type="ARBA" id="ARBA00023052"/>
    </source>
</evidence>
<organism evidence="6 7">
    <name type="scientific">Aliisedimentitalea scapharcae</name>
    <dbReference type="NCBI Taxonomy" id="1524259"/>
    <lineage>
        <taxon>Bacteria</taxon>
        <taxon>Pseudomonadati</taxon>
        <taxon>Pseudomonadota</taxon>
        <taxon>Alphaproteobacteria</taxon>
        <taxon>Rhodobacterales</taxon>
        <taxon>Roseobacteraceae</taxon>
        <taxon>Aliisedimentitalea</taxon>
    </lineage>
</organism>
<evidence type="ECO:0000256" key="4">
    <source>
        <dbReference type="ARBA" id="ARBA00023239"/>
    </source>
</evidence>
<proteinExistence type="predicted"/>
<feature type="domain" description="Thiamine pyrophosphate enzyme TPP-binding" evidence="5">
    <location>
        <begin position="40"/>
        <end position="154"/>
    </location>
</feature>
<evidence type="ECO:0000256" key="1">
    <source>
        <dbReference type="ARBA" id="ARBA00022679"/>
    </source>
</evidence>
<dbReference type="Proteomes" id="UP001623232">
    <property type="component" value="Chromosome"/>
</dbReference>